<evidence type="ECO:0000313" key="1">
    <source>
        <dbReference type="EMBL" id="KAF2500504.1"/>
    </source>
</evidence>
<dbReference type="OrthoDB" id="5272396at2759"/>
<protein>
    <submittedName>
        <fullName evidence="1">Uncharacterized protein</fullName>
    </submittedName>
</protein>
<dbReference type="InterPro" id="IPR038883">
    <property type="entry name" value="AN11006-like"/>
</dbReference>
<dbReference type="AlphaFoldDB" id="A0A6A6R7Z1"/>
<name>A0A6A6R7Z1_9PEZI</name>
<dbReference type="PANTHER" id="PTHR42085:SF2">
    <property type="entry name" value="F-BOX DOMAIN-CONTAINING PROTEIN"/>
    <property type="match status" value="1"/>
</dbReference>
<gene>
    <name evidence="1" type="ORF">BU16DRAFT_602334</name>
</gene>
<dbReference type="Proteomes" id="UP000799750">
    <property type="component" value="Unassembled WGS sequence"/>
</dbReference>
<dbReference type="PANTHER" id="PTHR42085">
    <property type="entry name" value="F-BOX DOMAIN-CONTAINING PROTEIN"/>
    <property type="match status" value="1"/>
</dbReference>
<organism evidence="1 2">
    <name type="scientific">Lophium mytilinum</name>
    <dbReference type="NCBI Taxonomy" id="390894"/>
    <lineage>
        <taxon>Eukaryota</taxon>
        <taxon>Fungi</taxon>
        <taxon>Dikarya</taxon>
        <taxon>Ascomycota</taxon>
        <taxon>Pezizomycotina</taxon>
        <taxon>Dothideomycetes</taxon>
        <taxon>Pleosporomycetidae</taxon>
        <taxon>Mytilinidiales</taxon>
        <taxon>Mytilinidiaceae</taxon>
        <taxon>Lophium</taxon>
    </lineage>
</organism>
<accession>A0A6A6R7Z1</accession>
<proteinExistence type="predicted"/>
<reference evidence="1" key="1">
    <citation type="journal article" date="2020" name="Stud. Mycol.">
        <title>101 Dothideomycetes genomes: a test case for predicting lifestyles and emergence of pathogens.</title>
        <authorList>
            <person name="Haridas S."/>
            <person name="Albert R."/>
            <person name="Binder M."/>
            <person name="Bloem J."/>
            <person name="Labutti K."/>
            <person name="Salamov A."/>
            <person name="Andreopoulos B."/>
            <person name="Baker S."/>
            <person name="Barry K."/>
            <person name="Bills G."/>
            <person name="Bluhm B."/>
            <person name="Cannon C."/>
            <person name="Castanera R."/>
            <person name="Culley D."/>
            <person name="Daum C."/>
            <person name="Ezra D."/>
            <person name="Gonzalez J."/>
            <person name="Henrissat B."/>
            <person name="Kuo A."/>
            <person name="Liang C."/>
            <person name="Lipzen A."/>
            <person name="Lutzoni F."/>
            <person name="Magnuson J."/>
            <person name="Mondo S."/>
            <person name="Nolan M."/>
            <person name="Ohm R."/>
            <person name="Pangilinan J."/>
            <person name="Park H.-J."/>
            <person name="Ramirez L."/>
            <person name="Alfaro M."/>
            <person name="Sun H."/>
            <person name="Tritt A."/>
            <person name="Yoshinaga Y."/>
            <person name="Zwiers L.-H."/>
            <person name="Turgeon B."/>
            <person name="Goodwin S."/>
            <person name="Spatafora J."/>
            <person name="Crous P."/>
            <person name="Grigoriev I."/>
        </authorList>
    </citation>
    <scope>NUCLEOTIDE SEQUENCE</scope>
    <source>
        <strain evidence="1">CBS 269.34</strain>
    </source>
</reference>
<sequence length="234" mass="27073">MPTNLCNNKMTRRKRKWANGHHEPKKRVRKWKPAGPFRLLDLPRELRDMVYGRILVPVKPDSQVSETPIAYADPPGLKFGENGITHNFLNKPNLLPQVRPLTTTRTAILQTSKQVNEEAREILYESHIFQVDMDEGLWRFDTPAPADEDENTEEARLKVQYEQHYHHDTEYAESALLREAAAASIGWELSSIRRMHLHIDLRGGWSSWCPHRNSKGLAPPHDILHIFNYSGSTR</sequence>
<dbReference type="EMBL" id="MU004183">
    <property type="protein sequence ID" value="KAF2500504.1"/>
    <property type="molecule type" value="Genomic_DNA"/>
</dbReference>
<evidence type="ECO:0000313" key="2">
    <source>
        <dbReference type="Proteomes" id="UP000799750"/>
    </source>
</evidence>
<keyword evidence="2" id="KW-1185">Reference proteome</keyword>